<evidence type="ECO:0000313" key="7">
    <source>
        <dbReference type="Proteomes" id="UP000248646"/>
    </source>
</evidence>
<dbReference type="Proteomes" id="UP000248646">
    <property type="component" value="Unassembled WGS sequence"/>
</dbReference>
<dbReference type="InterPro" id="IPR039566">
    <property type="entry name" value="CvfB_S1_st"/>
</dbReference>
<dbReference type="InterPro" id="IPR014464">
    <property type="entry name" value="CvfB_fam"/>
</dbReference>
<evidence type="ECO:0008006" key="8">
    <source>
        <dbReference type="Google" id="ProtNLM"/>
    </source>
</evidence>
<dbReference type="Gene3D" id="1.10.10.10">
    <property type="entry name" value="Winged helix-like DNA-binding domain superfamily/Winged helix DNA-binding domain"/>
    <property type="match status" value="1"/>
</dbReference>
<dbReference type="InterPro" id="IPR040764">
    <property type="entry name" value="CvfB_WH"/>
</dbReference>
<keyword evidence="7" id="KW-1185">Reference proteome</keyword>
<dbReference type="Pfam" id="PF21543">
    <property type="entry name" value="CvfB_2nd"/>
    <property type="match status" value="1"/>
</dbReference>
<feature type="domain" description="Conserved virulence factor B-like winged helix" evidence="3">
    <location>
        <begin position="227"/>
        <end position="284"/>
    </location>
</feature>
<proteinExistence type="inferred from homology"/>
<dbReference type="PANTHER" id="PTHR37296:SF1">
    <property type="entry name" value="CONSERVED VIRULENCE FACTOR B"/>
    <property type="match status" value="1"/>
</dbReference>
<dbReference type="PANTHER" id="PTHR37296">
    <property type="entry name" value="CONSERVED VIRULENCE FACTOR B"/>
    <property type="match status" value="1"/>
</dbReference>
<reference evidence="6 7" key="1">
    <citation type="submission" date="2018-06" db="EMBL/GenBank/DDBJ databases">
        <title>Genomic Encyclopedia of Type Strains, Phase IV (KMG-IV): sequencing the most valuable type-strain genomes for metagenomic binning, comparative biology and taxonomic classification.</title>
        <authorList>
            <person name="Goeker M."/>
        </authorList>
    </citation>
    <scope>NUCLEOTIDE SEQUENCE [LARGE SCALE GENOMIC DNA]</scope>
    <source>
        <strain evidence="6 7">DSM 5</strain>
    </source>
</reference>
<accession>A0A2W7MFE3</accession>
<evidence type="ECO:0000259" key="2">
    <source>
        <dbReference type="Pfam" id="PF13509"/>
    </source>
</evidence>
<dbReference type="Pfam" id="PF21191">
    <property type="entry name" value="CvfB_1st"/>
    <property type="match status" value="1"/>
</dbReference>
<dbReference type="InterPro" id="IPR036388">
    <property type="entry name" value="WH-like_DNA-bd_sf"/>
</dbReference>
<dbReference type="Pfam" id="PF17783">
    <property type="entry name" value="WHD_CvfB"/>
    <property type="match status" value="1"/>
</dbReference>
<evidence type="ECO:0000259" key="5">
    <source>
        <dbReference type="Pfam" id="PF21543"/>
    </source>
</evidence>
<feature type="domain" description="Conserved virulence factor B third S1" evidence="5">
    <location>
        <begin position="146"/>
        <end position="216"/>
    </location>
</feature>
<comment type="caution">
    <text evidence="6">The sequence shown here is derived from an EMBL/GenBank/DDBJ whole genome shotgun (WGS) entry which is preliminary data.</text>
</comment>
<evidence type="ECO:0000313" key="6">
    <source>
        <dbReference type="EMBL" id="PZX03862.1"/>
    </source>
</evidence>
<sequence>MIGSASGEILKLQVKAQEGSRWVLEHHELEIPLNVSEAPEELQIGDTIEVFLYVDRRGNLSATTQLPTIQKGTYGWAKVIKVTDNEGAFVDIGTTKEVLVKSEDLPKLRELWPANGDHLYITLRTDKDGELFGRVATEDRVEELYIDAPTTMLNQNVVARPYRLLPVGTFLLSFPENYRIFVHESERTEEPRLGQDVTVRIIDTKEDGSLNGSLLPRRHERLGDDAESIFRYLNDVGGRMPFTDKSDPGEIQEMFTMSKAAFKRALGKLMKEKKIVQKDGWTELNS</sequence>
<feature type="domain" description="Conserved virulence factor B first S1" evidence="2">
    <location>
        <begin position="7"/>
        <end position="65"/>
    </location>
</feature>
<dbReference type="EMBL" id="QKZI01000005">
    <property type="protein sequence ID" value="PZX03862.1"/>
    <property type="molecule type" value="Genomic_DNA"/>
</dbReference>
<gene>
    <name evidence="6" type="ORF">C7437_10559</name>
</gene>
<feature type="domain" description="Conserved virulence factor B second S1" evidence="4">
    <location>
        <begin position="74"/>
        <end position="133"/>
    </location>
</feature>
<evidence type="ECO:0000259" key="4">
    <source>
        <dbReference type="Pfam" id="PF21191"/>
    </source>
</evidence>
<organism evidence="6 7">
    <name type="scientific">Psychrobacillus insolitus</name>
    <dbReference type="NCBI Taxonomy" id="1461"/>
    <lineage>
        <taxon>Bacteria</taxon>
        <taxon>Bacillati</taxon>
        <taxon>Bacillota</taxon>
        <taxon>Bacilli</taxon>
        <taxon>Bacillales</taxon>
        <taxon>Bacillaceae</taxon>
        <taxon>Psychrobacillus</taxon>
    </lineage>
</organism>
<dbReference type="Gene3D" id="2.40.50.140">
    <property type="entry name" value="Nucleic acid-binding proteins"/>
    <property type="match status" value="2"/>
</dbReference>
<dbReference type="AlphaFoldDB" id="A0A2W7MFE3"/>
<evidence type="ECO:0000256" key="1">
    <source>
        <dbReference type="PIRNR" id="PIRNR012524"/>
    </source>
</evidence>
<dbReference type="InterPro" id="IPR048587">
    <property type="entry name" value="CvfB_S1_3rd"/>
</dbReference>
<dbReference type="InterPro" id="IPR048588">
    <property type="entry name" value="CvfB_S1_2nd"/>
</dbReference>
<evidence type="ECO:0000259" key="3">
    <source>
        <dbReference type="Pfam" id="PF17783"/>
    </source>
</evidence>
<name>A0A2W7MFE3_9BACI</name>
<dbReference type="Pfam" id="PF13509">
    <property type="entry name" value="S1_2"/>
    <property type="match status" value="1"/>
</dbReference>
<dbReference type="InterPro" id="IPR012340">
    <property type="entry name" value="NA-bd_OB-fold"/>
</dbReference>
<protein>
    <recommendedName>
        <fullName evidence="8">S1 motif domain-containing protein</fullName>
    </recommendedName>
</protein>
<comment type="similarity">
    <text evidence="1">Belongs to the CvfB family.</text>
</comment>
<dbReference type="PIRSF" id="PIRSF012524">
    <property type="entry name" value="YitL_S1"/>
    <property type="match status" value="1"/>
</dbReference>